<organism evidence="4">
    <name type="scientific">Streptomyces tabacisoli</name>
    <dbReference type="NCBI Taxonomy" id="3156398"/>
    <lineage>
        <taxon>Bacteria</taxon>
        <taxon>Bacillati</taxon>
        <taxon>Actinomycetota</taxon>
        <taxon>Actinomycetes</taxon>
        <taxon>Kitasatosporales</taxon>
        <taxon>Streptomycetaceae</taxon>
        <taxon>Streptomyces</taxon>
    </lineage>
</organism>
<dbReference type="Gene3D" id="3.40.50.1460">
    <property type="match status" value="1"/>
</dbReference>
<dbReference type="InterPro" id="IPR029030">
    <property type="entry name" value="Caspase-like_dom_sf"/>
</dbReference>
<dbReference type="Pfam" id="PF00656">
    <property type="entry name" value="Peptidase_C14"/>
    <property type="match status" value="1"/>
</dbReference>
<reference evidence="4" key="1">
    <citation type="submission" date="2024-06" db="EMBL/GenBank/DDBJ databases">
        <title>Streptomyces sp. strain HUAS MG91 genome sequences.</title>
        <authorList>
            <person name="Mo P."/>
        </authorList>
    </citation>
    <scope>NUCLEOTIDE SEQUENCE</scope>
    <source>
        <strain evidence="4">HUAS MG91</strain>
    </source>
</reference>
<dbReference type="GO" id="GO:0006508">
    <property type="term" value="P:proteolysis"/>
    <property type="evidence" value="ECO:0007669"/>
    <property type="project" value="InterPro"/>
</dbReference>
<dbReference type="InterPro" id="IPR011600">
    <property type="entry name" value="Pept_C14_caspase"/>
</dbReference>
<protein>
    <submittedName>
        <fullName evidence="4">Caspase family protein</fullName>
    </submittedName>
</protein>
<dbReference type="AlphaFoldDB" id="A0AAU8IXZ6"/>
<dbReference type="PANTHER" id="PTHR22576">
    <property type="entry name" value="MUCOSA ASSOCIATED LYMPHOID TISSUE LYMPHOMA TRANSLOCATION PROTEIN 1/PARACASPASE"/>
    <property type="match status" value="1"/>
</dbReference>
<evidence type="ECO:0000259" key="3">
    <source>
        <dbReference type="Pfam" id="PF00656"/>
    </source>
</evidence>
<keyword evidence="2" id="KW-1133">Transmembrane helix</keyword>
<keyword evidence="2" id="KW-0812">Transmembrane</keyword>
<feature type="compositionally biased region" description="Polar residues" evidence="1">
    <location>
        <begin position="405"/>
        <end position="417"/>
    </location>
</feature>
<feature type="transmembrane region" description="Helical" evidence="2">
    <location>
        <begin position="315"/>
        <end position="337"/>
    </location>
</feature>
<dbReference type="EMBL" id="CP159534">
    <property type="protein sequence ID" value="XCJ72628.1"/>
    <property type="molecule type" value="Genomic_DNA"/>
</dbReference>
<dbReference type="GO" id="GO:0004197">
    <property type="term" value="F:cysteine-type endopeptidase activity"/>
    <property type="evidence" value="ECO:0007669"/>
    <property type="project" value="InterPro"/>
</dbReference>
<keyword evidence="2" id="KW-0472">Membrane</keyword>
<accession>A0AAU8IXZ6</accession>
<feature type="compositionally biased region" description="Low complexity" evidence="1">
    <location>
        <begin position="276"/>
        <end position="296"/>
    </location>
</feature>
<feature type="compositionally biased region" description="Polar residues" evidence="1">
    <location>
        <begin position="389"/>
        <end position="398"/>
    </location>
</feature>
<dbReference type="InterPro" id="IPR052039">
    <property type="entry name" value="Caspase-related_regulators"/>
</dbReference>
<name>A0AAU8IXZ6_9ACTN</name>
<feature type="region of interest" description="Disordered" evidence="1">
    <location>
        <begin position="256"/>
        <end position="296"/>
    </location>
</feature>
<feature type="compositionally biased region" description="Low complexity" evidence="1">
    <location>
        <begin position="352"/>
        <end position="388"/>
    </location>
</feature>
<dbReference type="KEGG" id="stac:ABII15_22890"/>
<gene>
    <name evidence="4" type="ORF">ABII15_22890</name>
</gene>
<evidence type="ECO:0000313" key="4">
    <source>
        <dbReference type="EMBL" id="XCJ72628.1"/>
    </source>
</evidence>
<feature type="domain" description="Peptidase C14 caspase" evidence="3">
    <location>
        <begin position="3"/>
        <end position="246"/>
    </location>
</feature>
<dbReference type="RefSeq" id="WP_353944182.1">
    <property type="nucleotide sequence ID" value="NZ_CP159534.1"/>
</dbReference>
<feature type="region of interest" description="Disordered" evidence="1">
    <location>
        <begin position="341"/>
        <end position="432"/>
    </location>
</feature>
<evidence type="ECO:0000256" key="2">
    <source>
        <dbReference type="SAM" id="Phobius"/>
    </source>
</evidence>
<dbReference type="SUPFAM" id="SSF52129">
    <property type="entry name" value="Caspase-like"/>
    <property type="match status" value="1"/>
</dbReference>
<sequence>MARHRALLIGASDYEMPGVSPLPFVPADLARLGSVLGDRGFDVLVVAAREGGKQVSRNFVDGQVTGFLRRAGRDDTLLVLLSGHGVHAGGRDFLVPEDIQEDTHPFESGCVAIDWRAHLDETPAARVVFLIDACREGIEQSSMGMAGVRQWGRQKTSAALRRKVAFVYACSPGQYALFVRPRDTSAEPVPGVGPGETFSIFSRSVSDVVAAHRGTGDLDLREFQQSVQDRVTELHRAYRKAGQPQTLRVVTDIPAGDLRFLPPSPAAERPRPDRSTPPAAAPPRSTAPSATRTAMTAFPEPVRHRFRRIVWRRRALVTLLALGVLGAVVWAIVTAVADGRDGGDPTAHGPGSTLSAAPDASASTSAATPSKGSPSPTKSSASPSESPAQPRTTVSGGSTLPGCTPGTTALSVRSVHNSYGPGEQPRMEITAKNRSTADCKIDLGPRKAVLALSKAGEDQPLWSSDDCPEEGRQLLRAPAGDTVTRVVTWDRKPSAADCASSSAGSAPSGTYLAELSATGFPKVQTSFVLRAA</sequence>
<proteinExistence type="predicted"/>
<evidence type="ECO:0000256" key="1">
    <source>
        <dbReference type="SAM" id="MobiDB-lite"/>
    </source>
</evidence>
<dbReference type="PANTHER" id="PTHR22576:SF37">
    <property type="entry name" value="MUCOSA-ASSOCIATED LYMPHOID TISSUE LYMPHOMA TRANSLOCATION PROTEIN 1"/>
    <property type="match status" value="1"/>
</dbReference>